<keyword evidence="6" id="KW-0931">ER-Golgi transport</keyword>
<comment type="subcellular location">
    <subcellularLocation>
        <location evidence="1">Endoplasmic reticulum membrane</location>
        <topology evidence="1">Single-pass type IV membrane protein</topology>
    </subcellularLocation>
</comment>
<proteinExistence type="inferred from homology"/>
<evidence type="ECO:0000256" key="6">
    <source>
        <dbReference type="ARBA" id="ARBA00022892"/>
    </source>
</evidence>
<evidence type="ECO:0000256" key="2">
    <source>
        <dbReference type="ARBA" id="ARBA00007891"/>
    </source>
</evidence>
<evidence type="ECO:0000256" key="10">
    <source>
        <dbReference type="SAM" id="MobiDB-lite"/>
    </source>
</evidence>
<dbReference type="AlphaFoldDB" id="A0A103XP91"/>
<dbReference type="Gramene" id="KVH94266">
    <property type="protein sequence ID" value="KVH94266"/>
    <property type="gene ID" value="Ccrd_003620"/>
</dbReference>
<name>A0A103XP91_CYNCS</name>
<evidence type="ECO:0000313" key="13">
    <source>
        <dbReference type="EMBL" id="KVH94325.1"/>
    </source>
</evidence>
<dbReference type="GO" id="GO:0015031">
    <property type="term" value="P:protein transport"/>
    <property type="evidence" value="ECO:0007669"/>
    <property type="project" value="UniProtKB-KW"/>
</dbReference>
<evidence type="ECO:0000256" key="9">
    <source>
        <dbReference type="ARBA" id="ARBA00023136"/>
    </source>
</evidence>
<dbReference type="Gramene" id="KVH94325">
    <property type="protein sequence ID" value="KVH94325"/>
    <property type="gene ID" value="Ccrd_003618"/>
</dbReference>
<dbReference type="GO" id="GO:0005789">
    <property type="term" value="C:endoplasmic reticulum membrane"/>
    <property type="evidence" value="ECO:0007669"/>
    <property type="project" value="UniProtKB-SubCell"/>
</dbReference>
<dbReference type="GO" id="GO:0005484">
    <property type="term" value="F:SNAP receptor activity"/>
    <property type="evidence" value="ECO:0007669"/>
    <property type="project" value="TreeGrafter"/>
</dbReference>
<accession>A0A103XP91</accession>
<dbReference type="GO" id="GO:0031201">
    <property type="term" value="C:SNARE complex"/>
    <property type="evidence" value="ECO:0007669"/>
    <property type="project" value="TreeGrafter"/>
</dbReference>
<dbReference type="Pfam" id="PF09753">
    <property type="entry name" value="Use1"/>
    <property type="match status" value="2"/>
</dbReference>
<keyword evidence="14" id="KW-1185">Reference proteome</keyword>
<protein>
    <submittedName>
        <fullName evidence="13">Vesicle transport protein, Use1</fullName>
    </submittedName>
</protein>
<sequence length="200" mass="22430">MGLSKTEINLRRLLATAPRQQNKIKLVHYVATLREQLEELATEQTPEGFPRLDFFTFFVSSVSKAMVNDYSHKIEAIAAKLASSVSDTVPYHELRVKTSVKENIGKKEEESITLSPGLRRRLVPSSAEHRGQDTFESSESSPILDSTEKAVEHSLASTGRVNKQSTAIYNESFKTSCFTWLVMVVMMCIFVMVVLLIKAT</sequence>
<evidence type="ECO:0000256" key="8">
    <source>
        <dbReference type="ARBA" id="ARBA00022989"/>
    </source>
</evidence>
<dbReference type="InterPro" id="IPR019150">
    <property type="entry name" value="Vesicle_transport_protein_Use1"/>
</dbReference>
<keyword evidence="7" id="KW-0653">Protein transport</keyword>
<reference evidence="13 14" key="1">
    <citation type="journal article" date="2016" name="Sci. Rep.">
        <title>The genome sequence of the outbreeding globe artichoke constructed de novo incorporating a phase-aware low-pass sequencing strategy of F1 progeny.</title>
        <authorList>
            <person name="Scaglione D."/>
            <person name="Reyes-Chin-Wo S."/>
            <person name="Acquadro A."/>
            <person name="Froenicke L."/>
            <person name="Portis E."/>
            <person name="Beitel C."/>
            <person name="Tirone M."/>
            <person name="Mauro R."/>
            <person name="Lo Monaco A."/>
            <person name="Mauromicale G."/>
            <person name="Faccioli P."/>
            <person name="Cattivelli L."/>
            <person name="Rieseberg L."/>
            <person name="Michelmore R."/>
            <person name="Lanteri S."/>
        </authorList>
    </citation>
    <scope>NUCLEOTIDE SEQUENCE [LARGE SCALE GENOMIC DNA]</scope>
    <source>
        <strain evidence="13">2C</strain>
    </source>
</reference>
<evidence type="ECO:0000313" key="14">
    <source>
        <dbReference type="Proteomes" id="UP000243975"/>
    </source>
</evidence>
<evidence type="ECO:0000256" key="7">
    <source>
        <dbReference type="ARBA" id="ARBA00022927"/>
    </source>
</evidence>
<comment type="similarity">
    <text evidence="2">Belongs to the USE1 family.</text>
</comment>
<dbReference type="STRING" id="59895.A0A103XP91"/>
<evidence type="ECO:0000256" key="5">
    <source>
        <dbReference type="ARBA" id="ARBA00022824"/>
    </source>
</evidence>
<evidence type="ECO:0000256" key="11">
    <source>
        <dbReference type="SAM" id="Phobius"/>
    </source>
</evidence>
<dbReference type="GO" id="GO:0006890">
    <property type="term" value="P:retrograde vesicle-mediated transport, Golgi to endoplasmic reticulum"/>
    <property type="evidence" value="ECO:0007669"/>
    <property type="project" value="TreeGrafter"/>
</dbReference>
<evidence type="ECO:0000256" key="4">
    <source>
        <dbReference type="ARBA" id="ARBA00022692"/>
    </source>
</evidence>
<keyword evidence="5" id="KW-0256">Endoplasmic reticulum</keyword>
<dbReference type="EMBL" id="LEKV01004559">
    <property type="protein sequence ID" value="KVH94266.1"/>
    <property type="molecule type" value="Genomic_DNA"/>
</dbReference>
<feature type="compositionally biased region" description="Polar residues" evidence="10">
    <location>
        <begin position="134"/>
        <end position="144"/>
    </location>
</feature>
<evidence type="ECO:0000313" key="12">
    <source>
        <dbReference type="EMBL" id="KVH94266.1"/>
    </source>
</evidence>
<feature type="transmembrane region" description="Helical" evidence="11">
    <location>
        <begin position="178"/>
        <end position="197"/>
    </location>
</feature>
<dbReference type="PANTHER" id="PTHR13050">
    <property type="entry name" value="USE1-LIKE PROTEIN"/>
    <property type="match status" value="1"/>
</dbReference>
<comment type="caution">
    <text evidence="13">The sequence shown here is derived from an EMBL/GenBank/DDBJ whole genome shotgun (WGS) entry which is preliminary data.</text>
</comment>
<keyword evidence="3" id="KW-0813">Transport</keyword>
<dbReference type="EMBL" id="LEKV01004558">
    <property type="protein sequence ID" value="KVH94325.1"/>
    <property type="molecule type" value="Genomic_DNA"/>
</dbReference>
<dbReference type="Proteomes" id="UP000243975">
    <property type="component" value="Unassembled WGS sequence"/>
</dbReference>
<evidence type="ECO:0000256" key="3">
    <source>
        <dbReference type="ARBA" id="ARBA00022448"/>
    </source>
</evidence>
<keyword evidence="8 11" id="KW-1133">Transmembrane helix</keyword>
<gene>
    <name evidence="13" type="ORF">Ccrd_003618</name>
    <name evidence="12" type="ORF">Ccrd_003620</name>
</gene>
<keyword evidence="4 11" id="KW-0812">Transmembrane</keyword>
<keyword evidence="9 11" id="KW-0472">Membrane</keyword>
<dbReference type="PANTHER" id="PTHR13050:SF9">
    <property type="entry name" value="VESICLE TRANSPORT PROTEIN, USE1-RELATED"/>
    <property type="match status" value="1"/>
</dbReference>
<feature type="region of interest" description="Disordered" evidence="10">
    <location>
        <begin position="123"/>
        <end position="145"/>
    </location>
</feature>
<evidence type="ECO:0000256" key="1">
    <source>
        <dbReference type="ARBA" id="ARBA00004163"/>
    </source>
</evidence>
<organism evidence="13 14">
    <name type="scientific">Cynara cardunculus var. scolymus</name>
    <name type="common">Globe artichoke</name>
    <name type="synonym">Cynara scolymus</name>
    <dbReference type="NCBI Taxonomy" id="59895"/>
    <lineage>
        <taxon>Eukaryota</taxon>
        <taxon>Viridiplantae</taxon>
        <taxon>Streptophyta</taxon>
        <taxon>Embryophyta</taxon>
        <taxon>Tracheophyta</taxon>
        <taxon>Spermatophyta</taxon>
        <taxon>Magnoliopsida</taxon>
        <taxon>eudicotyledons</taxon>
        <taxon>Gunneridae</taxon>
        <taxon>Pentapetalae</taxon>
        <taxon>asterids</taxon>
        <taxon>campanulids</taxon>
        <taxon>Asterales</taxon>
        <taxon>Asteraceae</taxon>
        <taxon>Carduoideae</taxon>
        <taxon>Cardueae</taxon>
        <taxon>Carduinae</taxon>
        <taxon>Cynara</taxon>
    </lineage>
</organism>